<accession>A0ABP0T1K3</accession>
<evidence type="ECO:0000256" key="1">
    <source>
        <dbReference type="SAM" id="MobiDB-lite"/>
    </source>
</evidence>
<proteinExistence type="predicted"/>
<comment type="caution">
    <text evidence="2">The sequence shown here is derived from an EMBL/GenBank/DDBJ whole genome shotgun (WGS) entry which is preliminary data.</text>
</comment>
<feature type="compositionally biased region" description="Basic and acidic residues" evidence="1">
    <location>
        <begin position="405"/>
        <end position="416"/>
    </location>
</feature>
<sequence length="784" mass="87706">MVYSYLKSRDDFAPSAPRSLLVSLSFGYHVLGLVGGDLAVKSSRVRGISTKFYCDRKKLVQKPPLTVAQIIELEKIVHSTSKTDKDRIAAGFFLMLVFGRLRFSDGMQINAMTLDCVFGGTRPLGYLECTASKTKTSITLERKVRHLPIAIPLVSFADPCWVFTWLELRAKANLEAKENVPLLPAPHVDGRWSGGEEETEDEFEEKVIAEVVGDWRPKLVEGQYEPGDTLVDRCCACYESDRLVYIDWSSCISREYELCNNVKRDSNLTFTSDRLLKLQKHSKPDPIQSTTEIQIRYCLARRGLALEQANVLDFKLHDQLAELFMEIRMQDPPAGYQRVSLKQIELADKKFFALMAEETRSGIKANASGRPCDLCFPRVFQMAEFRHLLQPRMGNSLPTGVDQEPPVKKQRQDEKGLPPWDQVKVQAANALYAWAGMFNTAKEAEYPKELCRQYVHILTDLCAGANVSKRLLLLEKIAASINWPGMRLFEEIRDMHFKLDDGTELSGPVHSGWSHAKEDLLITTFDLESFKFAADKLSDFGPEAEVLGVKIAVQCPAKVVVANKESRLADTLNMLEEVIATKQVVPADIPSVLGRLQFVGMHLAGRSGKLAMADIREIGTQSKVPITVPEEVLDAFCVLKTRLCNGKPKVLESGQLQRPILIFTDGALEPSGNDTPTATIGGVCVCPDDGRIEVFGCHVAPEILDVWLLDGPHPIGLVELYGVAVAYKLWFHLISGRRVIFFGDNWGAIDCYVKGSSTKKPWRNILLEIEKIDMHGEALCWMAR</sequence>
<gene>
    <name evidence="2" type="ORF">CCMP2556_LOCUS55602</name>
</gene>
<organism evidence="2 3">
    <name type="scientific">Durusdinium trenchii</name>
    <dbReference type="NCBI Taxonomy" id="1381693"/>
    <lineage>
        <taxon>Eukaryota</taxon>
        <taxon>Sar</taxon>
        <taxon>Alveolata</taxon>
        <taxon>Dinophyceae</taxon>
        <taxon>Suessiales</taxon>
        <taxon>Symbiodiniaceae</taxon>
        <taxon>Durusdinium</taxon>
    </lineage>
</organism>
<protein>
    <submittedName>
        <fullName evidence="2">Uncharacterized protein</fullName>
    </submittedName>
</protein>
<name>A0ABP0T1K3_9DINO</name>
<dbReference type="Proteomes" id="UP001642484">
    <property type="component" value="Unassembled WGS sequence"/>
</dbReference>
<evidence type="ECO:0000313" key="2">
    <source>
        <dbReference type="EMBL" id="CAK9118539.1"/>
    </source>
</evidence>
<reference evidence="2 3" key="1">
    <citation type="submission" date="2024-02" db="EMBL/GenBank/DDBJ databases">
        <authorList>
            <person name="Chen Y."/>
            <person name="Shah S."/>
            <person name="Dougan E. K."/>
            <person name="Thang M."/>
            <person name="Chan C."/>
        </authorList>
    </citation>
    <scope>NUCLEOTIDE SEQUENCE [LARGE SCALE GENOMIC DNA]</scope>
</reference>
<feature type="region of interest" description="Disordered" evidence="1">
    <location>
        <begin position="395"/>
        <end position="416"/>
    </location>
</feature>
<feature type="non-terminal residue" evidence="2">
    <location>
        <position position="784"/>
    </location>
</feature>
<evidence type="ECO:0000313" key="3">
    <source>
        <dbReference type="Proteomes" id="UP001642484"/>
    </source>
</evidence>
<dbReference type="EMBL" id="CAXAMN010029030">
    <property type="protein sequence ID" value="CAK9118539.1"/>
    <property type="molecule type" value="Genomic_DNA"/>
</dbReference>
<keyword evidence="3" id="KW-1185">Reference proteome</keyword>